<dbReference type="RefSeq" id="WP_386028081.1">
    <property type="nucleotide sequence ID" value="NZ_JBHUHX010000047.1"/>
</dbReference>
<organism evidence="1 2">
    <name type="scientific">Thiorhodococcus fuscus</name>
    <dbReference type="NCBI Taxonomy" id="527200"/>
    <lineage>
        <taxon>Bacteria</taxon>
        <taxon>Pseudomonadati</taxon>
        <taxon>Pseudomonadota</taxon>
        <taxon>Gammaproteobacteria</taxon>
        <taxon>Chromatiales</taxon>
        <taxon>Chromatiaceae</taxon>
        <taxon>Thiorhodococcus</taxon>
    </lineage>
</organism>
<keyword evidence="2" id="KW-1185">Reference proteome</keyword>
<sequence length="78" mass="7963">MMVSSALQSGLAGMSVGMNGMSRSAAEIASSQQMNGTASRDVAEPLVEQTQSLRQAEASTKVVGAADEMLGTLIDVMA</sequence>
<protein>
    <recommendedName>
        <fullName evidence="3">Flagellar basal-body/hook protein C-terminal domain-containing protein</fullName>
    </recommendedName>
</protein>
<evidence type="ECO:0000313" key="1">
    <source>
        <dbReference type="EMBL" id="MFD2113314.1"/>
    </source>
</evidence>
<name>A0ABW4YCF3_9GAMM</name>
<reference evidence="2" key="1">
    <citation type="journal article" date="2019" name="Int. J. Syst. Evol. Microbiol.">
        <title>The Global Catalogue of Microorganisms (GCM) 10K type strain sequencing project: providing services to taxonomists for standard genome sequencing and annotation.</title>
        <authorList>
            <consortium name="The Broad Institute Genomics Platform"/>
            <consortium name="The Broad Institute Genome Sequencing Center for Infectious Disease"/>
            <person name="Wu L."/>
            <person name="Ma J."/>
        </authorList>
    </citation>
    <scope>NUCLEOTIDE SEQUENCE [LARGE SCALE GENOMIC DNA]</scope>
    <source>
        <strain evidence="2">KACC 12597</strain>
    </source>
</reference>
<dbReference type="Proteomes" id="UP001597337">
    <property type="component" value="Unassembled WGS sequence"/>
</dbReference>
<dbReference type="EMBL" id="JBHUHX010000047">
    <property type="protein sequence ID" value="MFD2113314.1"/>
    <property type="molecule type" value="Genomic_DNA"/>
</dbReference>
<proteinExistence type="predicted"/>
<evidence type="ECO:0000313" key="2">
    <source>
        <dbReference type="Proteomes" id="UP001597337"/>
    </source>
</evidence>
<gene>
    <name evidence="1" type="ORF">ACFSJC_15800</name>
</gene>
<comment type="caution">
    <text evidence="1">The sequence shown here is derived from an EMBL/GenBank/DDBJ whole genome shotgun (WGS) entry which is preliminary data.</text>
</comment>
<accession>A0ABW4YCF3</accession>
<evidence type="ECO:0008006" key="3">
    <source>
        <dbReference type="Google" id="ProtNLM"/>
    </source>
</evidence>